<gene>
    <name evidence="3" type="ORF">IQ235_08595</name>
</gene>
<keyword evidence="4" id="KW-1185">Reference proteome</keyword>
<feature type="transmembrane region" description="Helical" evidence="2">
    <location>
        <begin position="12"/>
        <end position="31"/>
    </location>
</feature>
<dbReference type="RefSeq" id="WP_264321072.1">
    <property type="nucleotide sequence ID" value="NZ_JADEXN010000123.1"/>
</dbReference>
<accession>A0A928VVC5</accession>
<comment type="caution">
    <text evidence="3">The sequence shown here is derived from an EMBL/GenBank/DDBJ whole genome shotgun (WGS) entry which is preliminary data.</text>
</comment>
<keyword evidence="2" id="KW-0812">Transmembrane</keyword>
<dbReference type="EMBL" id="JADEXN010000123">
    <property type="protein sequence ID" value="MBE9040836.1"/>
    <property type="molecule type" value="Genomic_DNA"/>
</dbReference>
<evidence type="ECO:0000313" key="4">
    <source>
        <dbReference type="Proteomes" id="UP000621799"/>
    </source>
</evidence>
<keyword evidence="2" id="KW-1133">Transmembrane helix</keyword>
<dbReference type="AlphaFoldDB" id="A0A928VVC5"/>
<evidence type="ECO:0000256" key="1">
    <source>
        <dbReference type="SAM" id="MobiDB-lite"/>
    </source>
</evidence>
<evidence type="ECO:0000313" key="3">
    <source>
        <dbReference type="EMBL" id="MBE9040836.1"/>
    </source>
</evidence>
<keyword evidence="2" id="KW-0472">Membrane</keyword>
<reference evidence="3" key="1">
    <citation type="submission" date="2020-10" db="EMBL/GenBank/DDBJ databases">
        <authorList>
            <person name="Castelo-Branco R."/>
            <person name="Eusebio N."/>
            <person name="Adriana R."/>
            <person name="Vieira A."/>
            <person name="Brugerolle De Fraissinette N."/>
            <person name="Rezende De Castro R."/>
            <person name="Schneider M.P."/>
            <person name="Vasconcelos V."/>
            <person name="Leao P.N."/>
        </authorList>
    </citation>
    <scope>NUCLEOTIDE SEQUENCE</scope>
    <source>
        <strain evidence="3">LEGE 11467</strain>
    </source>
</reference>
<dbReference type="Proteomes" id="UP000621799">
    <property type="component" value="Unassembled WGS sequence"/>
</dbReference>
<organism evidence="3 4">
    <name type="scientific">Zarconia navalis LEGE 11467</name>
    <dbReference type="NCBI Taxonomy" id="1828826"/>
    <lineage>
        <taxon>Bacteria</taxon>
        <taxon>Bacillati</taxon>
        <taxon>Cyanobacteriota</taxon>
        <taxon>Cyanophyceae</taxon>
        <taxon>Oscillatoriophycideae</taxon>
        <taxon>Oscillatoriales</taxon>
        <taxon>Oscillatoriales incertae sedis</taxon>
        <taxon>Zarconia</taxon>
        <taxon>Zarconia navalis</taxon>
    </lineage>
</organism>
<name>A0A928VVC5_9CYAN</name>
<proteinExistence type="predicted"/>
<sequence>MDILKKNIDSLAMFRVGVGGWMSVLLTWVSWRRDRSHNASATAIDPHHEPIQIPKNPVL</sequence>
<feature type="region of interest" description="Disordered" evidence="1">
    <location>
        <begin position="40"/>
        <end position="59"/>
    </location>
</feature>
<protein>
    <submittedName>
        <fullName evidence="3">Uncharacterized protein</fullName>
    </submittedName>
</protein>
<evidence type="ECO:0000256" key="2">
    <source>
        <dbReference type="SAM" id="Phobius"/>
    </source>
</evidence>